<protein>
    <submittedName>
        <fullName evidence="2">Uncharacterized protein</fullName>
    </submittedName>
</protein>
<reference evidence="2 3" key="1">
    <citation type="journal article" date="2007" name="Science">
        <title>Sea anemone genome reveals ancestral eumetazoan gene repertoire and genomic organization.</title>
        <authorList>
            <person name="Putnam N.H."/>
            <person name="Srivastava M."/>
            <person name="Hellsten U."/>
            <person name="Dirks B."/>
            <person name="Chapman J."/>
            <person name="Salamov A."/>
            <person name="Terry A."/>
            <person name="Shapiro H."/>
            <person name="Lindquist E."/>
            <person name="Kapitonov V.V."/>
            <person name="Jurka J."/>
            <person name="Genikhovich G."/>
            <person name="Grigoriev I.V."/>
            <person name="Lucas S.M."/>
            <person name="Steele R.E."/>
            <person name="Finnerty J.R."/>
            <person name="Technau U."/>
            <person name="Martindale M.Q."/>
            <person name="Rokhsar D.S."/>
        </authorList>
    </citation>
    <scope>NUCLEOTIDE SEQUENCE [LARGE SCALE GENOMIC DNA]</scope>
    <source>
        <strain evidence="3">CH2 X CH6</strain>
    </source>
</reference>
<dbReference type="OMA" id="HMCFIAS"/>
<dbReference type="InParanoid" id="A7S0V8"/>
<dbReference type="AlphaFoldDB" id="A7S0V8"/>
<dbReference type="STRING" id="45351.A7S0V8"/>
<evidence type="ECO:0000313" key="2">
    <source>
        <dbReference type="EMBL" id="EDO42647.1"/>
    </source>
</evidence>
<dbReference type="PANTHER" id="PTHR15907">
    <property type="entry name" value="DUF614 FAMILY PROTEIN-RELATED"/>
    <property type="match status" value="1"/>
</dbReference>
<evidence type="ECO:0000256" key="1">
    <source>
        <dbReference type="ARBA" id="ARBA00009024"/>
    </source>
</evidence>
<dbReference type="eggNOG" id="ENOG502SBMU">
    <property type="taxonomic scope" value="Eukaryota"/>
</dbReference>
<dbReference type="InterPro" id="IPR006461">
    <property type="entry name" value="PLAC_motif_containing"/>
</dbReference>
<evidence type="ECO:0000313" key="3">
    <source>
        <dbReference type="Proteomes" id="UP000001593"/>
    </source>
</evidence>
<sequence>MTSHTTTTQHTVVTVQPGTTTYTIGQQRDWSSGLFECTKDIGGCLVTFLCPCVTLCQISQRMGEGLAYGCCCADIAAFTLRAKLRTEQNIQGSLCNDAIHVSCCMHCALCQMSRELDHVGK</sequence>
<dbReference type="EMBL" id="DS469562">
    <property type="protein sequence ID" value="EDO42647.1"/>
    <property type="molecule type" value="Genomic_DNA"/>
</dbReference>
<dbReference type="Proteomes" id="UP000001593">
    <property type="component" value="Unassembled WGS sequence"/>
</dbReference>
<comment type="similarity">
    <text evidence="1">Belongs to the cornifelin family.</text>
</comment>
<dbReference type="Pfam" id="PF04749">
    <property type="entry name" value="PLAC8"/>
    <property type="match status" value="1"/>
</dbReference>
<gene>
    <name evidence="2" type="ORF">NEMVEDRAFT_v1g232547</name>
</gene>
<accession>A7S0V8</accession>
<dbReference type="OrthoDB" id="1045822at2759"/>
<dbReference type="KEGG" id="nve:5514500"/>
<organism evidence="2 3">
    <name type="scientific">Nematostella vectensis</name>
    <name type="common">Starlet sea anemone</name>
    <dbReference type="NCBI Taxonomy" id="45351"/>
    <lineage>
        <taxon>Eukaryota</taxon>
        <taxon>Metazoa</taxon>
        <taxon>Cnidaria</taxon>
        <taxon>Anthozoa</taxon>
        <taxon>Hexacorallia</taxon>
        <taxon>Actiniaria</taxon>
        <taxon>Edwardsiidae</taxon>
        <taxon>Nematostella</taxon>
    </lineage>
</organism>
<dbReference type="PhylomeDB" id="A7S0V8"/>
<name>A7S0V8_NEMVE</name>
<proteinExistence type="inferred from homology"/>
<keyword evidence="3" id="KW-1185">Reference proteome</keyword>
<dbReference type="NCBIfam" id="TIGR01571">
    <property type="entry name" value="A_thal_Cys_rich"/>
    <property type="match status" value="1"/>
</dbReference>
<dbReference type="HOGENOM" id="CLU_083147_5_1_1"/>